<dbReference type="Proteomes" id="UP001054945">
    <property type="component" value="Unassembled WGS sequence"/>
</dbReference>
<name>A0AAV4XB80_CAEEX</name>
<reference evidence="1 2" key="1">
    <citation type="submission" date="2021-06" db="EMBL/GenBank/DDBJ databases">
        <title>Caerostris extrusa draft genome.</title>
        <authorList>
            <person name="Kono N."/>
            <person name="Arakawa K."/>
        </authorList>
    </citation>
    <scope>NUCLEOTIDE SEQUENCE [LARGE SCALE GENOMIC DNA]</scope>
</reference>
<dbReference type="AlphaFoldDB" id="A0AAV4XB80"/>
<gene>
    <name evidence="1" type="ORF">CEXT_765831</name>
</gene>
<proteinExistence type="predicted"/>
<protein>
    <submittedName>
        <fullName evidence="1">Uncharacterized protein</fullName>
    </submittedName>
</protein>
<accession>A0AAV4XB80</accession>
<sequence length="108" mass="12472">MWFDTKSSMRKVFLPRCSQNIRKPESLSLLLGLEDVWDSILGVMLNPNYDSIKKFEIFSVVCLRSLTLMYLTAVGHRYRRVIAMGGRTDFSSMEGSRRCLLQTRSADE</sequence>
<keyword evidence="2" id="KW-1185">Reference proteome</keyword>
<comment type="caution">
    <text evidence="1">The sequence shown here is derived from an EMBL/GenBank/DDBJ whole genome shotgun (WGS) entry which is preliminary data.</text>
</comment>
<organism evidence="1 2">
    <name type="scientific">Caerostris extrusa</name>
    <name type="common">Bark spider</name>
    <name type="synonym">Caerostris bankana</name>
    <dbReference type="NCBI Taxonomy" id="172846"/>
    <lineage>
        <taxon>Eukaryota</taxon>
        <taxon>Metazoa</taxon>
        <taxon>Ecdysozoa</taxon>
        <taxon>Arthropoda</taxon>
        <taxon>Chelicerata</taxon>
        <taxon>Arachnida</taxon>
        <taxon>Araneae</taxon>
        <taxon>Araneomorphae</taxon>
        <taxon>Entelegynae</taxon>
        <taxon>Araneoidea</taxon>
        <taxon>Araneidae</taxon>
        <taxon>Caerostris</taxon>
    </lineage>
</organism>
<dbReference type="EMBL" id="BPLR01017464">
    <property type="protein sequence ID" value="GIY91862.1"/>
    <property type="molecule type" value="Genomic_DNA"/>
</dbReference>
<evidence type="ECO:0000313" key="2">
    <source>
        <dbReference type="Proteomes" id="UP001054945"/>
    </source>
</evidence>
<evidence type="ECO:0000313" key="1">
    <source>
        <dbReference type="EMBL" id="GIY91862.1"/>
    </source>
</evidence>